<dbReference type="InterPro" id="IPR029787">
    <property type="entry name" value="Nucleotide_cyclase"/>
</dbReference>
<dbReference type="RefSeq" id="WP_096816570.1">
    <property type="nucleotide sequence ID" value="NZ_JXKC01000015.1"/>
</dbReference>
<feature type="transmembrane region" description="Helical" evidence="1">
    <location>
        <begin position="20"/>
        <end position="38"/>
    </location>
</feature>
<dbReference type="SUPFAM" id="SSF55073">
    <property type="entry name" value="Nucleotide cyclase"/>
    <property type="match status" value="1"/>
</dbReference>
<dbReference type="Pfam" id="PF08448">
    <property type="entry name" value="PAS_4"/>
    <property type="match status" value="1"/>
</dbReference>
<dbReference type="Pfam" id="PF00990">
    <property type="entry name" value="GGDEF"/>
    <property type="match status" value="1"/>
</dbReference>
<dbReference type="InterPro" id="IPR013656">
    <property type="entry name" value="PAS_4"/>
</dbReference>
<dbReference type="SUPFAM" id="SSF55785">
    <property type="entry name" value="PYP-like sensor domain (PAS domain)"/>
    <property type="match status" value="1"/>
</dbReference>
<proteinExistence type="predicted"/>
<reference evidence="3 4" key="1">
    <citation type="submission" date="2014-12" db="EMBL/GenBank/DDBJ databases">
        <title>Draft genome sequences of 10 type strains of Lactococcus.</title>
        <authorList>
            <person name="Sun Z."/>
            <person name="Zhong Z."/>
            <person name="Liu W."/>
            <person name="Zhang W."/>
            <person name="Zhang H."/>
        </authorList>
    </citation>
    <scope>NUCLEOTIDE SEQUENCE [LARGE SCALE GENOMIC DNA]</scope>
    <source>
        <strain evidence="3 4">DSM 21502</strain>
    </source>
</reference>
<dbReference type="Gene3D" id="3.30.450.20">
    <property type="entry name" value="PAS domain"/>
    <property type="match status" value="1"/>
</dbReference>
<dbReference type="SMART" id="SM00267">
    <property type="entry name" value="GGDEF"/>
    <property type="match status" value="1"/>
</dbReference>
<name>A0A2A5SQ68_LACLC</name>
<dbReference type="InterPro" id="IPR035965">
    <property type="entry name" value="PAS-like_dom_sf"/>
</dbReference>
<dbReference type="CDD" id="cd01949">
    <property type="entry name" value="GGDEF"/>
    <property type="match status" value="1"/>
</dbReference>
<dbReference type="InterPro" id="IPR043128">
    <property type="entry name" value="Rev_trsase/Diguanyl_cyclase"/>
</dbReference>
<gene>
    <name evidence="3" type="ORF">RU92_GL001108</name>
</gene>
<dbReference type="PANTHER" id="PTHR45138:SF9">
    <property type="entry name" value="DIGUANYLATE CYCLASE DGCM-RELATED"/>
    <property type="match status" value="1"/>
</dbReference>
<dbReference type="InterPro" id="IPR050469">
    <property type="entry name" value="Diguanylate_Cyclase"/>
</dbReference>
<keyword evidence="1" id="KW-1133">Transmembrane helix</keyword>
<dbReference type="Gene3D" id="3.30.70.270">
    <property type="match status" value="1"/>
</dbReference>
<dbReference type="NCBIfam" id="TIGR00254">
    <property type="entry name" value="GGDEF"/>
    <property type="match status" value="1"/>
</dbReference>
<dbReference type="EMBL" id="JXKC01000015">
    <property type="protein sequence ID" value="PCS16247.1"/>
    <property type="molecule type" value="Genomic_DNA"/>
</dbReference>
<accession>A0A2A5SQ68</accession>
<protein>
    <submittedName>
        <fullName evidence="3">Diguanylate cyclase (GGDEF) domain protein</fullName>
    </submittedName>
</protein>
<dbReference type="InterPro" id="IPR000160">
    <property type="entry name" value="GGDEF_dom"/>
</dbReference>
<feature type="transmembrane region" description="Helical" evidence="1">
    <location>
        <begin position="44"/>
        <end position="70"/>
    </location>
</feature>
<comment type="caution">
    <text evidence="3">The sequence shown here is derived from an EMBL/GenBank/DDBJ whole genome shotgun (WGS) entry which is preliminary data.</text>
</comment>
<dbReference type="AlphaFoldDB" id="A0A2A5SQ68"/>
<sequence>MGKNNIRIKKNKNQILKHIYGQGIALIVLIVIIFFWETKSPQKILMLYTLVLAGMIFYLFFYIHHLLLLLETYENSSLLYQDSLEVLENINIYIVDLNLYYLYMNKSDISFMEKYFGCTPKVGDNVSKYLPKLHYDLLKVKINNALSKGVQTSSDKLNYKGKDIYLYTFYSPVYNTKGQAYAVCCITMNVTESVNEKKKFKELIYQDPLTSAYNRRKIYDHYNKKIRKTNTKVWIIVFDLDNFKKSNDNYGHSVGDQILKDFTKVLHSELPSTSIISRIGGDEFCAIVEDTIYEDIVGILSSIKMGMHHEFFYGVSVSMGEVYADNTYENDLDHYLAIADRRMYNNKKSQKR</sequence>
<keyword evidence="1" id="KW-0812">Transmembrane</keyword>
<dbReference type="GO" id="GO:0052621">
    <property type="term" value="F:diguanylate cyclase activity"/>
    <property type="evidence" value="ECO:0007669"/>
    <property type="project" value="TreeGrafter"/>
</dbReference>
<feature type="domain" description="GGDEF" evidence="2">
    <location>
        <begin position="231"/>
        <end position="352"/>
    </location>
</feature>
<organism evidence="3 4">
    <name type="scientific">Lactococcus cremoris subsp. tructae</name>
    <dbReference type="NCBI Taxonomy" id="542833"/>
    <lineage>
        <taxon>Bacteria</taxon>
        <taxon>Bacillati</taxon>
        <taxon>Bacillota</taxon>
        <taxon>Bacilli</taxon>
        <taxon>Lactobacillales</taxon>
        <taxon>Streptococcaceae</taxon>
        <taxon>Lactococcus</taxon>
    </lineage>
</organism>
<evidence type="ECO:0000256" key="1">
    <source>
        <dbReference type="SAM" id="Phobius"/>
    </source>
</evidence>
<evidence type="ECO:0000259" key="2">
    <source>
        <dbReference type="PROSITE" id="PS50887"/>
    </source>
</evidence>
<dbReference type="Proteomes" id="UP000218711">
    <property type="component" value="Unassembled WGS sequence"/>
</dbReference>
<dbReference type="PROSITE" id="PS50887">
    <property type="entry name" value="GGDEF"/>
    <property type="match status" value="1"/>
</dbReference>
<dbReference type="PANTHER" id="PTHR45138">
    <property type="entry name" value="REGULATORY COMPONENTS OF SENSORY TRANSDUCTION SYSTEM"/>
    <property type="match status" value="1"/>
</dbReference>
<evidence type="ECO:0000313" key="4">
    <source>
        <dbReference type="Proteomes" id="UP000218711"/>
    </source>
</evidence>
<evidence type="ECO:0000313" key="3">
    <source>
        <dbReference type="EMBL" id="PCS16247.1"/>
    </source>
</evidence>
<keyword evidence="1" id="KW-0472">Membrane</keyword>